<evidence type="ECO:0000256" key="4">
    <source>
        <dbReference type="ARBA" id="ARBA00022927"/>
    </source>
</evidence>
<name>D8T0J5_SELML</name>
<dbReference type="InterPro" id="IPR036388">
    <property type="entry name" value="WH-like_DNA-bd_sf"/>
</dbReference>
<dbReference type="GO" id="GO:0043328">
    <property type="term" value="P:protein transport to vacuole involved in ubiquitin-dependent protein catabolic process via the multivesicular body sorting pathway"/>
    <property type="evidence" value="ECO:0000318"/>
    <property type="project" value="GO_Central"/>
</dbReference>
<dbReference type="eggNOG" id="KOG2760">
    <property type="taxonomic scope" value="Eukaryota"/>
</dbReference>
<dbReference type="GO" id="GO:0032266">
    <property type="term" value="F:phosphatidylinositol-3-phosphate binding"/>
    <property type="evidence" value="ECO:0007669"/>
    <property type="project" value="UniProtKB-UniRule"/>
</dbReference>
<organism evidence="9">
    <name type="scientific">Selaginella moellendorffii</name>
    <name type="common">Spikemoss</name>
    <dbReference type="NCBI Taxonomy" id="88036"/>
    <lineage>
        <taxon>Eukaryota</taxon>
        <taxon>Viridiplantae</taxon>
        <taxon>Streptophyta</taxon>
        <taxon>Embryophyta</taxon>
        <taxon>Tracheophyta</taxon>
        <taxon>Lycopodiopsida</taxon>
        <taxon>Selaginellales</taxon>
        <taxon>Selaginellaceae</taxon>
        <taxon>Selaginella</taxon>
    </lineage>
</organism>
<evidence type="ECO:0000256" key="5">
    <source>
        <dbReference type="ARBA" id="ARBA00023054"/>
    </source>
</evidence>
<dbReference type="InParanoid" id="D8T0J5"/>
<dbReference type="EMBL" id="GL377658">
    <property type="protein sequence ID" value="EFJ09914.1"/>
    <property type="molecule type" value="Genomic_DNA"/>
</dbReference>
<dbReference type="InterPro" id="IPR011993">
    <property type="entry name" value="PH-like_dom_sf"/>
</dbReference>
<dbReference type="PROSITE" id="PS51495">
    <property type="entry name" value="GLUE"/>
    <property type="match status" value="1"/>
</dbReference>
<dbReference type="Gene3D" id="6.10.140.260">
    <property type="match status" value="1"/>
</dbReference>
<dbReference type="Proteomes" id="UP000001514">
    <property type="component" value="Unassembled WGS sequence"/>
</dbReference>
<dbReference type="GO" id="GO:0031902">
    <property type="term" value="C:late endosome membrane"/>
    <property type="evidence" value="ECO:0000318"/>
    <property type="project" value="GO_Central"/>
</dbReference>
<dbReference type="InterPro" id="IPR036390">
    <property type="entry name" value="WH_DNA-bd_sf"/>
</dbReference>
<comment type="function">
    <text evidence="6">Component of the ESCRT-II complex (endosomal sorting complex required for transport II), which is required for multivesicular body (MVB) formation and sorting of endosomal cargo proteins into MVBs.</text>
</comment>
<evidence type="ECO:0000313" key="8">
    <source>
        <dbReference type="EMBL" id="EFJ09914.1"/>
    </source>
</evidence>
<dbReference type="Gene3D" id="1.10.10.10">
    <property type="entry name" value="Winged helix-like DNA-binding domain superfamily/Winged helix DNA-binding domain"/>
    <property type="match status" value="2"/>
</dbReference>
<comment type="subunit">
    <text evidence="6">Component of the endosomal sorting complex required for transport II (ESCRT-II).</text>
</comment>
<sequence length="399" mass="43095">MGSGSRWAERLLESGALSESGRPLLGPGEVECQLLDGVDIEVVDSGVEGDPLRSGLLILTNARMFWVHQHSRSAFFLPLSSVSRISAPRKGLKSVFSSTLRLRGAAAAHSSVTLLLSFRGHASSFDNLVSQLGAVLQSRAWETLPAAAVNPSTASASTPSSHWNPSRAGVSGILRKEQEQWEQTDKNLQEAFHDLNALMGKAKEMVLLADKMRARLLTEGSASGSQQELHDLLLSVGIASPVTKESAGALYHQQLSRQLADFVGSPLQSAGGMLALVDVYCLFNRARGTELISPEDLLQACDLWDRLDVPVMLRRFDSGALAIQIKSKSDDEVVARIMRLVGDLRTGVGAREAAKCLGVAPALAKEHLFSAEARGFLCRDDGPDGLRFYTNFFKDAQFP</sequence>
<keyword evidence="4 6" id="KW-0653">Protein transport</keyword>
<dbReference type="FunFam" id="1.10.10.10:FF:000165">
    <property type="entry name" value="Vacuolar protein sorting protein (Vps36)"/>
    <property type="match status" value="1"/>
</dbReference>
<dbReference type="GO" id="GO:0000814">
    <property type="term" value="C:ESCRT II complex"/>
    <property type="evidence" value="ECO:0000318"/>
    <property type="project" value="GO_Central"/>
</dbReference>
<comment type="similarity">
    <text evidence="1 6">Belongs to the VPS36 family.</text>
</comment>
<dbReference type="HOGENOM" id="CLU_015433_0_0_1"/>
<comment type="subcellular location">
    <subcellularLocation>
        <location evidence="6">Cytoplasm</location>
    </subcellularLocation>
    <subcellularLocation>
        <location evidence="6">Endosome</location>
    </subcellularLocation>
</comment>
<dbReference type="GO" id="GO:0043130">
    <property type="term" value="F:ubiquitin binding"/>
    <property type="evidence" value="ECO:0000318"/>
    <property type="project" value="GO_Central"/>
</dbReference>
<evidence type="ECO:0000259" key="7">
    <source>
        <dbReference type="PROSITE" id="PS51495"/>
    </source>
</evidence>
<keyword evidence="9" id="KW-1185">Reference proteome</keyword>
<keyword evidence="3 6" id="KW-0967">Endosome</keyword>
<accession>D8T0J5</accession>
<protein>
    <recommendedName>
        <fullName evidence="6">Vacuolar protein-sorting-associated protein 36</fullName>
    </recommendedName>
    <alternativeName>
        <fullName evidence="6">ESCRT-II complex subunit VPS36</fullName>
    </alternativeName>
</protein>
<dbReference type="KEGG" id="smo:SELMODRAFT_129274"/>
<reference evidence="8 9" key="1">
    <citation type="journal article" date="2011" name="Science">
        <title>The Selaginella genome identifies genetic changes associated with the evolution of vascular plants.</title>
        <authorList>
            <person name="Banks J.A."/>
            <person name="Nishiyama T."/>
            <person name="Hasebe M."/>
            <person name="Bowman J.L."/>
            <person name="Gribskov M."/>
            <person name="dePamphilis C."/>
            <person name="Albert V.A."/>
            <person name="Aono N."/>
            <person name="Aoyama T."/>
            <person name="Ambrose B.A."/>
            <person name="Ashton N.W."/>
            <person name="Axtell M.J."/>
            <person name="Barker E."/>
            <person name="Barker M.S."/>
            <person name="Bennetzen J.L."/>
            <person name="Bonawitz N.D."/>
            <person name="Chapple C."/>
            <person name="Cheng C."/>
            <person name="Correa L.G."/>
            <person name="Dacre M."/>
            <person name="DeBarry J."/>
            <person name="Dreyer I."/>
            <person name="Elias M."/>
            <person name="Engstrom E.M."/>
            <person name="Estelle M."/>
            <person name="Feng L."/>
            <person name="Finet C."/>
            <person name="Floyd S.K."/>
            <person name="Frommer W.B."/>
            <person name="Fujita T."/>
            <person name="Gramzow L."/>
            <person name="Gutensohn M."/>
            <person name="Harholt J."/>
            <person name="Hattori M."/>
            <person name="Heyl A."/>
            <person name="Hirai T."/>
            <person name="Hiwatashi Y."/>
            <person name="Ishikawa M."/>
            <person name="Iwata M."/>
            <person name="Karol K.G."/>
            <person name="Koehler B."/>
            <person name="Kolukisaoglu U."/>
            <person name="Kubo M."/>
            <person name="Kurata T."/>
            <person name="Lalonde S."/>
            <person name="Li K."/>
            <person name="Li Y."/>
            <person name="Litt A."/>
            <person name="Lyons E."/>
            <person name="Manning G."/>
            <person name="Maruyama T."/>
            <person name="Michael T.P."/>
            <person name="Mikami K."/>
            <person name="Miyazaki S."/>
            <person name="Morinaga S."/>
            <person name="Murata T."/>
            <person name="Mueller-Roeber B."/>
            <person name="Nelson D.R."/>
            <person name="Obara M."/>
            <person name="Oguri Y."/>
            <person name="Olmstead R.G."/>
            <person name="Onodera N."/>
            <person name="Petersen B.L."/>
            <person name="Pils B."/>
            <person name="Prigge M."/>
            <person name="Rensing S.A."/>
            <person name="Riano-Pachon D.M."/>
            <person name="Roberts A.W."/>
            <person name="Sato Y."/>
            <person name="Scheller H.V."/>
            <person name="Schulz B."/>
            <person name="Schulz C."/>
            <person name="Shakirov E.V."/>
            <person name="Shibagaki N."/>
            <person name="Shinohara N."/>
            <person name="Shippen D.E."/>
            <person name="Soerensen I."/>
            <person name="Sotooka R."/>
            <person name="Sugimoto N."/>
            <person name="Sugita M."/>
            <person name="Sumikawa N."/>
            <person name="Tanurdzic M."/>
            <person name="Theissen G."/>
            <person name="Ulvskov P."/>
            <person name="Wakazuki S."/>
            <person name="Weng J.K."/>
            <person name="Willats W.W."/>
            <person name="Wipf D."/>
            <person name="Wolf P.G."/>
            <person name="Yang L."/>
            <person name="Zimmer A.D."/>
            <person name="Zhu Q."/>
            <person name="Mitros T."/>
            <person name="Hellsten U."/>
            <person name="Loque D."/>
            <person name="Otillar R."/>
            <person name="Salamov A."/>
            <person name="Schmutz J."/>
            <person name="Shapiro H."/>
            <person name="Lindquist E."/>
            <person name="Lucas S."/>
            <person name="Rokhsar D."/>
            <person name="Grigoriev I.V."/>
        </authorList>
    </citation>
    <scope>NUCLEOTIDE SEQUENCE [LARGE SCALE GENOMIC DNA]</scope>
</reference>
<dbReference type="PANTHER" id="PTHR13128">
    <property type="entry name" value="VACUOLAR PROTEIN-SORTING-ASSOCIATED PROTEIN 36"/>
    <property type="match status" value="1"/>
</dbReference>
<dbReference type="SUPFAM" id="SSF46785">
    <property type="entry name" value="Winged helix' DNA-binding domain"/>
    <property type="match status" value="1"/>
</dbReference>
<keyword evidence="2 6" id="KW-0813">Transport</keyword>
<evidence type="ECO:0000256" key="6">
    <source>
        <dbReference type="RuleBase" id="RU367095"/>
    </source>
</evidence>
<evidence type="ECO:0000313" key="9">
    <source>
        <dbReference type="Proteomes" id="UP000001514"/>
    </source>
</evidence>
<dbReference type="PANTHER" id="PTHR13128:SF12">
    <property type="entry name" value="VACUOLAR PROTEIN-SORTING-ASSOCIATED PROTEIN 36"/>
    <property type="match status" value="1"/>
</dbReference>
<dbReference type="Gramene" id="EFJ09914">
    <property type="protein sequence ID" value="EFJ09914"/>
    <property type="gene ID" value="SELMODRAFT_129274"/>
</dbReference>
<dbReference type="InterPro" id="IPR021648">
    <property type="entry name" value="GLUE_dom"/>
</dbReference>
<evidence type="ECO:0000256" key="3">
    <source>
        <dbReference type="ARBA" id="ARBA00022753"/>
    </source>
</evidence>
<dbReference type="FunFam" id="1.10.10.10:FF:000368">
    <property type="entry name" value="vacuolar protein sorting-associated protein 36-like"/>
    <property type="match status" value="1"/>
</dbReference>
<evidence type="ECO:0000256" key="2">
    <source>
        <dbReference type="ARBA" id="ARBA00022448"/>
    </source>
</evidence>
<proteinExistence type="inferred from homology"/>
<dbReference type="OMA" id="TLNARVW"/>
<dbReference type="FunCoup" id="D8T0J5">
    <property type="interactions" value="4112"/>
</dbReference>
<dbReference type="InterPro" id="IPR040608">
    <property type="entry name" value="Snf8/Vps36"/>
</dbReference>
<dbReference type="STRING" id="88036.D8T0J5"/>
<dbReference type="Pfam" id="PF04157">
    <property type="entry name" value="EAP30"/>
    <property type="match status" value="1"/>
</dbReference>
<dbReference type="InterPro" id="IPR037855">
    <property type="entry name" value="Vps36"/>
</dbReference>
<keyword evidence="5" id="KW-0175">Coiled coil</keyword>
<dbReference type="Gene3D" id="2.30.29.30">
    <property type="entry name" value="Pleckstrin-homology domain (PH domain)/Phosphotyrosine-binding domain (PTB)"/>
    <property type="match status" value="1"/>
</dbReference>
<keyword evidence="6" id="KW-0963">Cytoplasm</keyword>
<gene>
    <name evidence="8" type="ORF">SELMODRAFT_129274</name>
</gene>
<dbReference type="AlphaFoldDB" id="D8T0J5"/>
<evidence type="ECO:0000256" key="1">
    <source>
        <dbReference type="ARBA" id="ARBA00009697"/>
    </source>
</evidence>
<dbReference type="SUPFAM" id="SSF50729">
    <property type="entry name" value="PH domain-like"/>
    <property type="match status" value="1"/>
</dbReference>
<feature type="domain" description="GLUE N-terminal" evidence="7">
    <location>
        <begin position="15"/>
        <end position="148"/>
    </location>
</feature>